<dbReference type="EMBL" id="OX395140">
    <property type="protein sequence ID" value="CAI5794544.1"/>
    <property type="molecule type" value="Genomic_DNA"/>
</dbReference>
<dbReference type="AlphaFoldDB" id="A0AA35PNE1"/>
<organism evidence="3 4">
    <name type="scientific">Podarcis lilfordi</name>
    <name type="common">Lilford's wall lizard</name>
    <dbReference type="NCBI Taxonomy" id="74358"/>
    <lineage>
        <taxon>Eukaryota</taxon>
        <taxon>Metazoa</taxon>
        <taxon>Chordata</taxon>
        <taxon>Craniata</taxon>
        <taxon>Vertebrata</taxon>
        <taxon>Euteleostomi</taxon>
        <taxon>Lepidosauria</taxon>
        <taxon>Squamata</taxon>
        <taxon>Bifurcata</taxon>
        <taxon>Unidentata</taxon>
        <taxon>Episquamata</taxon>
        <taxon>Laterata</taxon>
        <taxon>Lacertibaenia</taxon>
        <taxon>Lacertidae</taxon>
        <taxon>Podarcis</taxon>
    </lineage>
</organism>
<evidence type="ECO:0000313" key="4">
    <source>
        <dbReference type="Proteomes" id="UP001178461"/>
    </source>
</evidence>
<feature type="chain" id="PRO_5041371510" evidence="2">
    <location>
        <begin position="30"/>
        <end position="156"/>
    </location>
</feature>
<feature type="compositionally biased region" description="Acidic residues" evidence="1">
    <location>
        <begin position="51"/>
        <end position="61"/>
    </location>
</feature>
<feature type="signal peptide" evidence="2">
    <location>
        <begin position="1"/>
        <end position="29"/>
    </location>
</feature>
<accession>A0AA35PNE1</accession>
<reference evidence="3" key="1">
    <citation type="submission" date="2022-12" db="EMBL/GenBank/DDBJ databases">
        <authorList>
            <person name="Alioto T."/>
            <person name="Alioto T."/>
            <person name="Gomez Garrido J."/>
        </authorList>
    </citation>
    <scope>NUCLEOTIDE SEQUENCE</scope>
</reference>
<feature type="region of interest" description="Disordered" evidence="1">
    <location>
        <begin position="47"/>
        <end position="88"/>
    </location>
</feature>
<evidence type="ECO:0000256" key="2">
    <source>
        <dbReference type="SAM" id="SignalP"/>
    </source>
</evidence>
<dbReference type="Proteomes" id="UP001178461">
    <property type="component" value="Chromosome Z"/>
</dbReference>
<keyword evidence="2" id="KW-0732">Signal</keyword>
<name>A0AA35PNE1_9SAUR</name>
<evidence type="ECO:0000256" key="1">
    <source>
        <dbReference type="SAM" id="MobiDB-lite"/>
    </source>
</evidence>
<gene>
    <name evidence="3" type="ORF">PODLI_1B019920</name>
</gene>
<protein>
    <submittedName>
        <fullName evidence="3">Uncharacterized protein</fullName>
    </submittedName>
</protein>
<proteinExistence type="predicted"/>
<keyword evidence="4" id="KW-1185">Reference proteome</keyword>
<evidence type="ECO:0000313" key="3">
    <source>
        <dbReference type="EMBL" id="CAI5794544.1"/>
    </source>
</evidence>
<sequence>MGVCAASLGSLGLMRFGAWLVLESCSCSGHFSGSSLKQPGEISCLNSCSEKEEEEEEETSPDEGRRGGRGKLSCSHEGISGKQLGVRRNPQDLIQNRLPLDPSAGRPPFALALWRIYIWHNWNTQGCHWGAGEERQRDWPGNSVYLISDDDFLICP</sequence>